<reference evidence="7" key="2">
    <citation type="submission" date="2019-01" db="EMBL/GenBank/DDBJ databases">
        <title>Genome sequence of Desulfonema ishimotonii strain Tokyo 01.</title>
        <authorList>
            <person name="Fukui M."/>
        </authorList>
    </citation>
    <scope>NUCLEOTIDE SEQUENCE [LARGE SCALE GENOMIC DNA]</scope>
    <source>
        <strain evidence="7">Tokyo 01</strain>
    </source>
</reference>
<dbReference type="InterPro" id="IPR024264">
    <property type="entry name" value="DUF3786"/>
</dbReference>
<feature type="domain" description="4Fe-4S" evidence="5">
    <location>
        <begin position="1"/>
        <end position="60"/>
    </location>
</feature>
<dbReference type="Pfam" id="PF12654">
    <property type="entry name" value="DUF3786"/>
    <property type="match status" value="1"/>
</dbReference>
<keyword evidence="4" id="KW-0411">Iron-sulfur</keyword>
<dbReference type="GO" id="GO:0046872">
    <property type="term" value="F:metal ion binding"/>
    <property type="evidence" value="ECO:0007669"/>
    <property type="project" value="UniProtKB-KW"/>
</dbReference>
<protein>
    <submittedName>
        <fullName evidence="6">Fe-S cluster protein</fullName>
    </submittedName>
</protein>
<dbReference type="GO" id="GO:0051539">
    <property type="term" value="F:4 iron, 4 sulfur cluster binding"/>
    <property type="evidence" value="ECO:0007669"/>
    <property type="project" value="UniProtKB-KW"/>
</dbReference>
<proteinExistence type="predicted"/>
<evidence type="ECO:0000256" key="1">
    <source>
        <dbReference type="ARBA" id="ARBA00022485"/>
    </source>
</evidence>
<dbReference type="InterPro" id="IPR007202">
    <property type="entry name" value="4Fe-4S_dom"/>
</dbReference>
<evidence type="ECO:0000256" key="3">
    <source>
        <dbReference type="ARBA" id="ARBA00023004"/>
    </source>
</evidence>
<evidence type="ECO:0000256" key="4">
    <source>
        <dbReference type="ARBA" id="ARBA00023014"/>
    </source>
</evidence>
<evidence type="ECO:0000313" key="7">
    <source>
        <dbReference type="Proteomes" id="UP000288096"/>
    </source>
</evidence>
<gene>
    <name evidence="6" type="ORF">DENIS_0608</name>
</gene>
<sequence>MPMSVVDLYRDILPKTNCKECGFSTCLAFASMVVSEKHPLENCPHLDSETVGRCRKELEAQYAAGKWTRRDMAADALGWARERAASMKISDLPDRIGGELLRRDGEDTLKLPYFAGHIYINTQGIVNEDGEAPGRWEQVFIYNHMSQGGRSLPAGNWKALQEIPNTVSKIKSMQAHVEAPLAERFRGRTGELLTAGKALGGRDITGETPSANAALVFRPFPKVPVTLLFWDAEEDDAFDAKVKLLFDETITEHLDIESILFLSERLVQLLCGDEG</sequence>
<dbReference type="EMBL" id="BEXT01000001">
    <property type="protein sequence ID" value="GBC59667.1"/>
    <property type="molecule type" value="Genomic_DNA"/>
</dbReference>
<evidence type="ECO:0000256" key="2">
    <source>
        <dbReference type="ARBA" id="ARBA00022723"/>
    </source>
</evidence>
<accession>A0A401FRS0</accession>
<keyword evidence="3" id="KW-0408">Iron</keyword>
<comment type="caution">
    <text evidence="6">The sequence shown here is derived from an EMBL/GenBank/DDBJ whole genome shotgun (WGS) entry which is preliminary data.</text>
</comment>
<keyword evidence="7" id="KW-1185">Reference proteome</keyword>
<dbReference type="Gene3D" id="1.10.15.40">
    <property type="entry name" value="Electron transport complex subunit B, putative Fe-S cluster"/>
    <property type="match status" value="1"/>
</dbReference>
<evidence type="ECO:0000259" key="5">
    <source>
        <dbReference type="PROSITE" id="PS51656"/>
    </source>
</evidence>
<dbReference type="AlphaFoldDB" id="A0A401FRS0"/>
<dbReference type="Pfam" id="PF04060">
    <property type="entry name" value="FeS"/>
    <property type="match status" value="1"/>
</dbReference>
<evidence type="ECO:0000313" key="6">
    <source>
        <dbReference type="EMBL" id="GBC59667.1"/>
    </source>
</evidence>
<organism evidence="6 7">
    <name type="scientific">Desulfonema ishimotonii</name>
    <dbReference type="NCBI Taxonomy" id="45657"/>
    <lineage>
        <taxon>Bacteria</taxon>
        <taxon>Pseudomonadati</taxon>
        <taxon>Thermodesulfobacteriota</taxon>
        <taxon>Desulfobacteria</taxon>
        <taxon>Desulfobacterales</taxon>
        <taxon>Desulfococcaceae</taxon>
        <taxon>Desulfonema</taxon>
    </lineage>
</organism>
<dbReference type="OrthoDB" id="5414784at2"/>
<dbReference type="PROSITE" id="PS51656">
    <property type="entry name" value="4FE4S"/>
    <property type="match status" value="1"/>
</dbReference>
<reference evidence="7" key="1">
    <citation type="submission" date="2017-11" db="EMBL/GenBank/DDBJ databases">
        <authorList>
            <person name="Watanabe M."/>
            <person name="Kojima H."/>
        </authorList>
    </citation>
    <scope>NUCLEOTIDE SEQUENCE [LARGE SCALE GENOMIC DNA]</scope>
    <source>
        <strain evidence="7">Tokyo 01</strain>
    </source>
</reference>
<dbReference type="Proteomes" id="UP000288096">
    <property type="component" value="Unassembled WGS sequence"/>
</dbReference>
<keyword evidence="1" id="KW-0004">4Fe-4S</keyword>
<name>A0A401FRS0_9BACT</name>
<keyword evidence="2" id="KW-0479">Metal-binding</keyword>